<dbReference type="GO" id="GO:1990817">
    <property type="term" value="F:poly(A) RNA polymerase activity"/>
    <property type="evidence" value="ECO:0007669"/>
    <property type="project" value="InterPro"/>
</dbReference>
<name>A0A0C2XAA5_AMAMK</name>
<dbReference type="CDD" id="cd05402">
    <property type="entry name" value="NT_PAP_TUTase"/>
    <property type="match status" value="1"/>
</dbReference>
<protein>
    <recommendedName>
        <fullName evidence="2">Poly(A) RNA polymerase mitochondrial-like central palm domain-containing protein</fullName>
    </recommendedName>
</protein>
<dbReference type="Gene3D" id="3.30.460.10">
    <property type="entry name" value="Beta Polymerase, domain 2"/>
    <property type="match status" value="1"/>
</dbReference>
<dbReference type="SUPFAM" id="SSF81301">
    <property type="entry name" value="Nucleotidyltransferase"/>
    <property type="match status" value="1"/>
</dbReference>
<feature type="region of interest" description="Disordered" evidence="1">
    <location>
        <begin position="473"/>
        <end position="525"/>
    </location>
</feature>
<evidence type="ECO:0000259" key="2">
    <source>
        <dbReference type="Pfam" id="PF22600"/>
    </source>
</evidence>
<keyword evidence="4" id="KW-1185">Reference proteome</keyword>
<dbReference type="AlphaFoldDB" id="A0A0C2XAA5"/>
<dbReference type="Gene3D" id="1.10.1410.10">
    <property type="match status" value="1"/>
</dbReference>
<gene>
    <name evidence="3" type="ORF">M378DRAFT_6112</name>
</gene>
<dbReference type="GO" id="GO:0031123">
    <property type="term" value="P:RNA 3'-end processing"/>
    <property type="evidence" value="ECO:0007669"/>
    <property type="project" value="TreeGrafter"/>
</dbReference>
<dbReference type="SUPFAM" id="SSF81631">
    <property type="entry name" value="PAP/OAS1 substrate-binding domain"/>
    <property type="match status" value="1"/>
</dbReference>
<dbReference type="FunCoup" id="A0A0C2XAA5">
    <property type="interactions" value="167"/>
</dbReference>
<dbReference type="PANTHER" id="PTHR23092:SF15">
    <property type="entry name" value="INACTIVE NON-CANONICAL POLY(A) RNA POLYMERASE PROTEIN TRF4-2-RELATED"/>
    <property type="match status" value="1"/>
</dbReference>
<dbReference type="Pfam" id="PF22600">
    <property type="entry name" value="MTPAP-like_central"/>
    <property type="match status" value="1"/>
</dbReference>
<sequence>MKAAPPTLSPYSYNPYKKPSALASKKENRQGHQFNEHPGPVGEFARQSEQGEKPQLTRKICDDPKIYQAEKKGPTNDIVIPPCEIKTYSPWLVLMLKSVYPTTEAKLHDEILAFQSWAMLTPQEAEARRLIVDCIHTVVKRHLNDAETLVFGSCATSLALPSSDIDIVVSTKEIWTEINMKLVMSQLAILLKVVGLTKHVVKIPSARVPILKFTALSEYGSFGVDISINNATGLQAVNVVNDYLSKMPALRPLVLAVKALLAKYGLNNPSTGGLGSYAVICMCIFFIKSNPSKRPLSFYDLPLISGSLGTLLSDFLWYFSSEFPYSTSCISAKDGCLYPSVDSKHRMKKGHCMSVQCLLNPETNVAKSIKKKTLKKIVNIFQKGFTDIVQSSVHDKSILGQLFEVEEGVLQSRAQVQAVMESGTLGALSSRLRTSQSSQRSGKPSGVPLAQSTPKIERDMAARVEAILSKYQTSPSASRQTNIPLNQSVQVPQSRGSLAAEQIRSSQHPYSLGSGRRMGPSDVRM</sequence>
<reference evidence="3 4" key="1">
    <citation type="submission" date="2014-04" db="EMBL/GenBank/DDBJ databases">
        <title>Evolutionary Origins and Diversification of the Mycorrhizal Mutualists.</title>
        <authorList>
            <consortium name="DOE Joint Genome Institute"/>
            <consortium name="Mycorrhizal Genomics Consortium"/>
            <person name="Kohler A."/>
            <person name="Kuo A."/>
            <person name="Nagy L.G."/>
            <person name="Floudas D."/>
            <person name="Copeland A."/>
            <person name="Barry K.W."/>
            <person name="Cichocki N."/>
            <person name="Veneault-Fourrey C."/>
            <person name="LaButti K."/>
            <person name="Lindquist E.A."/>
            <person name="Lipzen A."/>
            <person name="Lundell T."/>
            <person name="Morin E."/>
            <person name="Murat C."/>
            <person name="Riley R."/>
            <person name="Ohm R."/>
            <person name="Sun H."/>
            <person name="Tunlid A."/>
            <person name="Henrissat B."/>
            <person name="Grigoriev I.V."/>
            <person name="Hibbett D.S."/>
            <person name="Martin F."/>
        </authorList>
    </citation>
    <scope>NUCLEOTIDE SEQUENCE [LARGE SCALE GENOMIC DNA]</scope>
    <source>
        <strain evidence="3 4">Koide BX008</strain>
    </source>
</reference>
<feature type="region of interest" description="Disordered" evidence="1">
    <location>
        <begin position="427"/>
        <end position="455"/>
    </location>
</feature>
<evidence type="ECO:0000256" key="1">
    <source>
        <dbReference type="SAM" id="MobiDB-lite"/>
    </source>
</evidence>
<dbReference type="EMBL" id="KN818222">
    <property type="protein sequence ID" value="KIL71327.1"/>
    <property type="molecule type" value="Genomic_DNA"/>
</dbReference>
<feature type="domain" description="Poly(A) RNA polymerase mitochondrial-like central palm" evidence="2">
    <location>
        <begin position="108"/>
        <end position="243"/>
    </location>
</feature>
<proteinExistence type="predicted"/>
<dbReference type="HOGENOM" id="CLU_518702_0_0_1"/>
<feature type="compositionally biased region" description="Low complexity" evidence="1">
    <location>
        <begin position="428"/>
        <end position="441"/>
    </location>
</feature>
<dbReference type="OrthoDB" id="273917at2759"/>
<feature type="region of interest" description="Disordered" evidence="1">
    <location>
        <begin position="1"/>
        <end position="56"/>
    </location>
</feature>
<evidence type="ECO:0000313" key="4">
    <source>
        <dbReference type="Proteomes" id="UP000054549"/>
    </source>
</evidence>
<dbReference type="Proteomes" id="UP000054549">
    <property type="component" value="Unassembled WGS sequence"/>
</dbReference>
<evidence type="ECO:0000313" key="3">
    <source>
        <dbReference type="EMBL" id="KIL71327.1"/>
    </source>
</evidence>
<dbReference type="GO" id="GO:0005730">
    <property type="term" value="C:nucleolus"/>
    <property type="evidence" value="ECO:0007669"/>
    <property type="project" value="TreeGrafter"/>
</dbReference>
<dbReference type="InterPro" id="IPR045862">
    <property type="entry name" value="Trf4-like"/>
</dbReference>
<dbReference type="GO" id="GO:0031499">
    <property type="term" value="C:TRAMP complex"/>
    <property type="evidence" value="ECO:0007669"/>
    <property type="project" value="TreeGrafter"/>
</dbReference>
<dbReference type="STRING" id="946122.A0A0C2XAA5"/>
<dbReference type="PANTHER" id="PTHR23092">
    <property type="entry name" value="POLY(A) RNA POLYMERASE"/>
    <property type="match status" value="1"/>
</dbReference>
<organism evidence="3 4">
    <name type="scientific">Amanita muscaria (strain Koide BX008)</name>
    <dbReference type="NCBI Taxonomy" id="946122"/>
    <lineage>
        <taxon>Eukaryota</taxon>
        <taxon>Fungi</taxon>
        <taxon>Dikarya</taxon>
        <taxon>Basidiomycota</taxon>
        <taxon>Agaricomycotina</taxon>
        <taxon>Agaricomycetes</taxon>
        <taxon>Agaricomycetidae</taxon>
        <taxon>Agaricales</taxon>
        <taxon>Pluteineae</taxon>
        <taxon>Amanitaceae</taxon>
        <taxon>Amanita</taxon>
    </lineage>
</organism>
<dbReference type="GO" id="GO:0003729">
    <property type="term" value="F:mRNA binding"/>
    <property type="evidence" value="ECO:0007669"/>
    <property type="project" value="TreeGrafter"/>
</dbReference>
<dbReference type="GO" id="GO:0043634">
    <property type="term" value="P:polyadenylation-dependent ncRNA catabolic process"/>
    <property type="evidence" value="ECO:0007669"/>
    <property type="project" value="TreeGrafter"/>
</dbReference>
<dbReference type="InterPro" id="IPR043519">
    <property type="entry name" value="NT_sf"/>
</dbReference>
<dbReference type="InterPro" id="IPR054708">
    <property type="entry name" value="MTPAP-like_central"/>
</dbReference>
<dbReference type="InParanoid" id="A0A0C2XAA5"/>
<feature type="compositionally biased region" description="Polar residues" evidence="1">
    <location>
        <begin position="473"/>
        <end position="496"/>
    </location>
</feature>
<accession>A0A0C2XAA5</accession>
<dbReference type="GO" id="GO:0010605">
    <property type="term" value="P:negative regulation of macromolecule metabolic process"/>
    <property type="evidence" value="ECO:0007669"/>
    <property type="project" value="UniProtKB-ARBA"/>
</dbReference>